<accession>A0AAV7L3H3</accession>
<proteinExistence type="predicted"/>
<gene>
    <name evidence="1" type="ORF">NDU88_004038</name>
</gene>
<protein>
    <submittedName>
        <fullName evidence="1">Uncharacterized protein</fullName>
    </submittedName>
</protein>
<sequence length="91" mass="9926">MLVSWSLISDPFLRVVAPQASQPTVEAGILDLGGRRKHSRISPQPFIQVSENQSHYSSAVLLCWGRGLLCSLVLYEAGIWLGPVPGPGAWR</sequence>
<name>A0AAV7L3H3_PLEWA</name>
<keyword evidence="2" id="KW-1185">Reference proteome</keyword>
<organism evidence="1 2">
    <name type="scientific">Pleurodeles waltl</name>
    <name type="common">Iberian ribbed newt</name>
    <dbReference type="NCBI Taxonomy" id="8319"/>
    <lineage>
        <taxon>Eukaryota</taxon>
        <taxon>Metazoa</taxon>
        <taxon>Chordata</taxon>
        <taxon>Craniata</taxon>
        <taxon>Vertebrata</taxon>
        <taxon>Euteleostomi</taxon>
        <taxon>Amphibia</taxon>
        <taxon>Batrachia</taxon>
        <taxon>Caudata</taxon>
        <taxon>Salamandroidea</taxon>
        <taxon>Salamandridae</taxon>
        <taxon>Pleurodelinae</taxon>
        <taxon>Pleurodeles</taxon>
    </lineage>
</organism>
<comment type="caution">
    <text evidence="1">The sequence shown here is derived from an EMBL/GenBank/DDBJ whole genome shotgun (WGS) entry which is preliminary data.</text>
</comment>
<reference evidence="1" key="1">
    <citation type="journal article" date="2022" name="bioRxiv">
        <title>Sequencing and chromosome-scale assembly of the giantPleurodeles waltlgenome.</title>
        <authorList>
            <person name="Brown T."/>
            <person name="Elewa A."/>
            <person name="Iarovenko S."/>
            <person name="Subramanian E."/>
            <person name="Araus A.J."/>
            <person name="Petzold A."/>
            <person name="Susuki M."/>
            <person name="Suzuki K.-i.T."/>
            <person name="Hayashi T."/>
            <person name="Toyoda A."/>
            <person name="Oliveira C."/>
            <person name="Osipova E."/>
            <person name="Leigh N.D."/>
            <person name="Simon A."/>
            <person name="Yun M.H."/>
        </authorList>
    </citation>
    <scope>NUCLEOTIDE SEQUENCE</scope>
    <source>
        <strain evidence="1">20211129_DDA</strain>
        <tissue evidence="1">Liver</tissue>
    </source>
</reference>
<dbReference type="Proteomes" id="UP001066276">
    <property type="component" value="Chromosome 12"/>
</dbReference>
<dbReference type="AlphaFoldDB" id="A0AAV7L3H3"/>
<dbReference type="EMBL" id="JANPWB010000016">
    <property type="protein sequence ID" value="KAJ1083883.1"/>
    <property type="molecule type" value="Genomic_DNA"/>
</dbReference>
<evidence type="ECO:0000313" key="2">
    <source>
        <dbReference type="Proteomes" id="UP001066276"/>
    </source>
</evidence>
<evidence type="ECO:0000313" key="1">
    <source>
        <dbReference type="EMBL" id="KAJ1083883.1"/>
    </source>
</evidence>